<dbReference type="EMBL" id="SAYI01000018">
    <property type="protein sequence ID" value="TXJ55562.1"/>
    <property type="molecule type" value="Genomic_DNA"/>
</dbReference>
<gene>
    <name evidence="3" type="ORF">EPJ71_10375</name>
    <name evidence="2" type="ORF">EPJ73_07040</name>
    <name evidence="4" type="ORF">EPJ76_08235</name>
</gene>
<dbReference type="Pfam" id="PF01930">
    <property type="entry name" value="Cas_Cas4"/>
    <property type="match status" value="1"/>
</dbReference>
<evidence type="ECO:0000313" key="2">
    <source>
        <dbReference type="EMBL" id="TXJ25218.1"/>
    </source>
</evidence>
<name>A0A5C8CLH6_9SPIR</name>
<evidence type="ECO:0000313" key="4">
    <source>
        <dbReference type="EMBL" id="TXJ55562.1"/>
    </source>
</evidence>
<comment type="caution">
    <text evidence="2">The sequence shown here is derived from an EMBL/GenBank/DDBJ whole genome shotgun (WGS) entry which is preliminary data.</text>
</comment>
<dbReference type="RefSeq" id="WP_021958975.1">
    <property type="nucleotide sequence ID" value="NZ_SAXV01000022.1"/>
</dbReference>
<protein>
    <submittedName>
        <fullName evidence="2">Dna2/Cas4 domain-containing protein</fullName>
    </submittedName>
</protein>
<dbReference type="Gene3D" id="3.90.320.10">
    <property type="match status" value="1"/>
</dbReference>
<accession>A0A5C8CLH6</accession>
<dbReference type="EMBL" id="SAYA01000021">
    <property type="protein sequence ID" value="TXJ25218.1"/>
    <property type="molecule type" value="Genomic_DNA"/>
</dbReference>
<keyword evidence="6" id="KW-1185">Reference proteome</keyword>
<reference evidence="2" key="2">
    <citation type="submission" date="2019-01" db="EMBL/GenBank/DDBJ databases">
        <authorList>
            <person name="Thorell K."/>
        </authorList>
    </citation>
    <scope>NUCLEOTIDE SEQUENCE</scope>
    <source>
        <strain evidence="4">PC3053II</strain>
        <strain evidence="2">PC4597II</strain>
        <strain evidence="3">PC5099IV</strain>
    </source>
</reference>
<dbReference type="InterPro" id="IPR011604">
    <property type="entry name" value="PDDEXK-like_dom_sf"/>
</dbReference>
<proteinExistence type="predicted"/>
<evidence type="ECO:0000259" key="1">
    <source>
        <dbReference type="Pfam" id="PF01930"/>
    </source>
</evidence>
<dbReference type="AlphaFoldDB" id="A0A5C8CLH6"/>
<organism evidence="2 7">
    <name type="scientific">Brachyspira aalborgi</name>
    <dbReference type="NCBI Taxonomy" id="29522"/>
    <lineage>
        <taxon>Bacteria</taxon>
        <taxon>Pseudomonadati</taxon>
        <taxon>Spirochaetota</taxon>
        <taxon>Spirochaetia</taxon>
        <taxon>Brachyspirales</taxon>
        <taxon>Brachyspiraceae</taxon>
        <taxon>Brachyspira</taxon>
    </lineage>
</organism>
<dbReference type="EMBL" id="SAXZ01000014">
    <property type="protein sequence ID" value="TXJ31130.1"/>
    <property type="molecule type" value="Genomic_DNA"/>
</dbReference>
<sequence>MHLDGEEEIKYVSGTIYSYSFLCMRKVWLSYHNLSMEQESELVEVGKLIDETTYKNERHNFMIDNIVNIDFLKKNIVHEIKKSKKEKQMAINQIKYYLFILKNHGFEDIKGQLNIPKIKYTEEVILNDNDIEDIKNQLETIDKIIKSKNIPKPINEKSCLKCAYYELCYI</sequence>
<dbReference type="InterPro" id="IPR022765">
    <property type="entry name" value="Dna2/Cas4_DUF83"/>
</dbReference>
<evidence type="ECO:0000313" key="5">
    <source>
        <dbReference type="Proteomes" id="UP000322327"/>
    </source>
</evidence>
<dbReference type="Proteomes" id="UP000322659">
    <property type="component" value="Unassembled WGS sequence"/>
</dbReference>
<evidence type="ECO:0000313" key="6">
    <source>
        <dbReference type="Proteomes" id="UP000322659"/>
    </source>
</evidence>
<reference evidence="5 6" key="1">
    <citation type="journal article" date="1992" name="Lakartidningen">
        <title>[Penicillin V and not amoxicillin is the first choice preparation in acute otitis].</title>
        <authorList>
            <person name="Kamme C."/>
            <person name="Lundgren K."/>
            <person name="Prellner K."/>
        </authorList>
    </citation>
    <scope>NUCLEOTIDE SEQUENCE [LARGE SCALE GENOMIC DNA]</scope>
    <source>
        <strain evidence="4 5">PC3053II</strain>
        <strain evidence="2 7">PC4597II</strain>
        <strain evidence="3 6">PC5099IV</strain>
    </source>
</reference>
<evidence type="ECO:0000313" key="3">
    <source>
        <dbReference type="EMBL" id="TXJ31130.1"/>
    </source>
</evidence>
<dbReference type="PANTHER" id="PTHR37168">
    <property type="entry name" value="CRISPR-ASSOCIATED EXONUCLEASE CAS4"/>
    <property type="match status" value="1"/>
</dbReference>
<dbReference type="PANTHER" id="PTHR37168:SF2">
    <property type="entry name" value="CRISPR-ASSOCIATED EXONUCLEASE CAS4"/>
    <property type="match status" value="1"/>
</dbReference>
<dbReference type="Proteomes" id="UP000322327">
    <property type="component" value="Unassembled WGS sequence"/>
</dbReference>
<evidence type="ECO:0000313" key="7">
    <source>
        <dbReference type="Proteomes" id="UP000324336"/>
    </source>
</evidence>
<dbReference type="Proteomes" id="UP000324336">
    <property type="component" value="Unassembled WGS sequence"/>
</dbReference>
<feature type="domain" description="DUF83" evidence="1">
    <location>
        <begin position="14"/>
        <end position="170"/>
    </location>
</feature>